<evidence type="ECO:0000256" key="1">
    <source>
        <dbReference type="PROSITE-ProRule" id="PRU00339"/>
    </source>
</evidence>
<feature type="repeat" description="TPR" evidence="1">
    <location>
        <begin position="51"/>
        <end position="84"/>
    </location>
</feature>
<dbReference type="Proteomes" id="UP000823638">
    <property type="component" value="Unassembled WGS sequence"/>
</dbReference>
<protein>
    <submittedName>
        <fullName evidence="2">Tetratricopeptide repeat protein</fullName>
    </submittedName>
</protein>
<reference evidence="2" key="1">
    <citation type="submission" date="2020-10" db="EMBL/GenBank/DDBJ databases">
        <authorList>
            <person name="Gilroy R."/>
        </authorList>
    </citation>
    <scope>NUCLEOTIDE SEQUENCE</scope>
    <source>
        <strain evidence="2">10532</strain>
    </source>
</reference>
<comment type="caution">
    <text evidence="2">The sequence shown here is derived from an EMBL/GenBank/DDBJ whole genome shotgun (WGS) entry which is preliminary data.</text>
</comment>
<evidence type="ECO:0000313" key="3">
    <source>
        <dbReference type="Proteomes" id="UP000823638"/>
    </source>
</evidence>
<dbReference type="Pfam" id="PF13432">
    <property type="entry name" value="TPR_16"/>
    <property type="match status" value="2"/>
</dbReference>
<dbReference type="PANTHER" id="PTHR12558:SF13">
    <property type="entry name" value="CELL DIVISION CYCLE PROTEIN 27 HOMOLOG"/>
    <property type="match status" value="1"/>
</dbReference>
<dbReference type="AlphaFoldDB" id="A0A9D9HPE8"/>
<accession>A0A9D9HPE8</accession>
<name>A0A9D9HPE8_9SPIR</name>
<dbReference type="InterPro" id="IPR011990">
    <property type="entry name" value="TPR-like_helical_dom_sf"/>
</dbReference>
<dbReference type="Pfam" id="PF13181">
    <property type="entry name" value="TPR_8"/>
    <property type="match status" value="2"/>
</dbReference>
<dbReference type="PROSITE" id="PS50005">
    <property type="entry name" value="TPR"/>
    <property type="match status" value="4"/>
</dbReference>
<reference evidence="2" key="2">
    <citation type="journal article" date="2021" name="PeerJ">
        <title>Extensive microbial diversity within the chicken gut microbiome revealed by metagenomics and culture.</title>
        <authorList>
            <person name="Gilroy R."/>
            <person name="Ravi A."/>
            <person name="Getino M."/>
            <person name="Pursley I."/>
            <person name="Horton D.L."/>
            <person name="Alikhan N.F."/>
            <person name="Baker D."/>
            <person name="Gharbi K."/>
            <person name="Hall N."/>
            <person name="Watson M."/>
            <person name="Adriaenssens E.M."/>
            <person name="Foster-Nyarko E."/>
            <person name="Jarju S."/>
            <person name="Secka A."/>
            <person name="Antonio M."/>
            <person name="Oren A."/>
            <person name="Chaudhuri R.R."/>
            <person name="La Ragione R."/>
            <person name="Hildebrand F."/>
            <person name="Pallen M.J."/>
        </authorList>
    </citation>
    <scope>NUCLEOTIDE SEQUENCE</scope>
    <source>
        <strain evidence="2">10532</strain>
    </source>
</reference>
<sequence>MTESNFQSLFQKAICAGKNRKYRQAGEILEGLLFESIEQNGEDNFVMDLHPEILIFLGRAFHSLKDFNKAIQYFRLYLEKHSGDSSGWFFLARTLFSCHLYKDAFHSVRRSLALNSASPDSYSLLGAICLKIGKPNLARKAFLQGLELAPQNMKLHQGYNNTLFICGVRQLKNDDFPNAVETFNYLINNNFDGVLPRLYLAHAYRGVGNYQQALIQYEQACCYSPNDPHLPWYIVSILLESGKRTEAFRILQKFNLPEDFILGTEETLSQESIDSVIIKKHLNDREYEKAVQAAGLALRKYGPHPVFHCLMGEALYGKGAYETAMNHFNRATELDKNSVCAKYGIMMILCKQKKWNNLEKELKRARKIGCEESTVLYYDCLCKVNKEHDPQKLLEHIQNFVRNYGADSNIMVALARLYFEVGLPDLALGWYEKVITDNPDNEEAYLGKIASLELLDDIESLVKTYGIYLEKWPTNNPIRSEFIDLLIKLEIWDKAADNTEYFVSQPGGKKFLRQMAFFRRKAKQYREAVIAYKTILRENPRDQIALSNLIFCLDRMGKPKEGEVILGAALKIMTPTADLLMIHALTLVHCGEIERALDVYRLATDKFPDDYRTWENAGKVYEQQGIKEVAMQYYQVAEERKSKALQKQK</sequence>
<feature type="repeat" description="TPR" evidence="1">
    <location>
        <begin position="305"/>
        <end position="338"/>
    </location>
</feature>
<dbReference type="InterPro" id="IPR019734">
    <property type="entry name" value="TPR_rpt"/>
</dbReference>
<dbReference type="PANTHER" id="PTHR12558">
    <property type="entry name" value="CELL DIVISION CYCLE 16,23,27"/>
    <property type="match status" value="1"/>
</dbReference>
<dbReference type="Gene3D" id="1.25.40.10">
    <property type="entry name" value="Tetratricopeptide repeat domain"/>
    <property type="match status" value="4"/>
</dbReference>
<organism evidence="2 3">
    <name type="scientific">Candidatus Gallitreponema excrementavium</name>
    <dbReference type="NCBI Taxonomy" id="2840840"/>
    <lineage>
        <taxon>Bacteria</taxon>
        <taxon>Pseudomonadati</taxon>
        <taxon>Spirochaetota</taxon>
        <taxon>Spirochaetia</taxon>
        <taxon>Spirochaetales</taxon>
        <taxon>Candidatus Gallitreponema</taxon>
    </lineage>
</organism>
<dbReference type="SUPFAM" id="SSF48452">
    <property type="entry name" value="TPR-like"/>
    <property type="match status" value="3"/>
</dbReference>
<keyword evidence="1" id="KW-0802">TPR repeat</keyword>
<dbReference type="SMART" id="SM00028">
    <property type="entry name" value="TPR"/>
    <property type="match status" value="9"/>
</dbReference>
<proteinExistence type="predicted"/>
<feature type="repeat" description="TPR" evidence="1">
    <location>
        <begin position="119"/>
        <end position="152"/>
    </location>
</feature>
<evidence type="ECO:0000313" key="2">
    <source>
        <dbReference type="EMBL" id="MBO8457844.1"/>
    </source>
</evidence>
<gene>
    <name evidence="2" type="ORF">IAA81_06410</name>
</gene>
<feature type="repeat" description="TPR" evidence="1">
    <location>
        <begin position="408"/>
        <end position="441"/>
    </location>
</feature>
<dbReference type="EMBL" id="JADIMM010000079">
    <property type="protein sequence ID" value="MBO8457844.1"/>
    <property type="molecule type" value="Genomic_DNA"/>
</dbReference>